<keyword evidence="10" id="KW-0805">Transcription regulation</keyword>
<evidence type="ECO:0000256" key="14">
    <source>
        <dbReference type="ARBA" id="ARBA00023170"/>
    </source>
</evidence>
<evidence type="ECO:0000256" key="7">
    <source>
        <dbReference type="ARBA" id="ARBA00022771"/>
    </source>
</evidence>
<comment type="caution">
    <text evidence="19">The sequence shown here is derived from an EMBL/GenBank/DDBJ whole genome shotgun (WGS) entry which is preliminary data.</text>
</comment>
<dbReference type="SUPFAM" id="SSF57716">
    <property type="entry name" value="Glucocorticoid receptor-like (DNA-binding domain)"/>
    <property type="match status" value="1"/>
</dbReference>
<evidence type="ECO:0000259" key="18">
    <source>
        <dbReference type="PROSITE" id="PS50114"/>
    </source>
</evidence>
<keyword evidence="7 15" id="KW-0863">Zinc-finger</keyword>
<evidence type="ECO:0000256" key="13">
    <source>
        <dbReference type="ARBA" id="ARBA00023163"/>
    </source>
</evidence>
<feature type="region of interest" description="Disordered" evidence="16">
    <location>
        <begin position="825"/>
        <end position="868"/>
    </location>
</feature>
<dbReference type="PROSITE" id="PS50114">
    <property type="entry name" value="GATA_ZN_FINGER_2"/>
    <property type="match status" value="1"/>
</dbReference>
<keyword evidence="4" id="KW-0288">FMN</keyword>
<evidence type="ECO:0000256" key="12">
    <source>
        <dbReference type="ARBA" id="ARBA00023159"/>
    </source>
</evidence>
<dbReference type="Gene3D" id="3.30.50.10">
    <property type="entry name" value="Erythroid Transcription Factor GATA-1, subunit A"/>
    <property type="match status" value="1"/>
</dbReference>
<dbReference type="PANTHER" id="PTHR47429">
    <property type="entry name" value="PROTEIN TWIN LOV 1"/>
    <property type="match status" value="1"/>
</dbReference>
<dbReference type="CDD" id="cd00130">
    <property type="entry name" value="PAS"/>
    <property type="match status" value="3"/>
</dbReference>
<keyword evidence="6" id="KW-0677">Repeat</keyword>
<evidence type="ECO:0000256" key="4">
    <source>
        <dbReference type="ARBA" id="ARBA00022643"/>
    </source>
</evidence>
<dbReference type="GO" id="GO:0008270">
    <property type="term" value="F:zinc ion binding"/>
    <property type="evidence" value="ECO:0007669"/>
    <property type="project" value="UniProtKB-KW"/>
</dbReference>
<feature type="region of interest" description="Disordered" evidence="16">
    <location>
        <begin position="1"/>
        <end position="77"/>
    </location>
</feature>
<sequence>MNGYPYSSQPYADGTSNGGGLMDLSGGDMSAYGPGGTEGQSLDDIVSQNDKANRRRSMPVYARQPQQPHQQPNMQMTSPTRSMSMMNFGDPNGGTMDDFAFDMSAPGMENMMRNNTFPRPTGDMQPGADLAIKTQFNTTASPFSTMAAPGSNYASPIHTDADLDLGMSPYPNAMNMSLDMDDSLSSMMQSDMNMFGNTQFNSQMMGSPINANSTPINQGNDFIGPLPAPQRGSNVVGQHQFGGMTPQGQNQNQSQNQNRGHFKSPSMSNTPDGRSGPSLPSRQNSQGQQDQSRSSREQSQHGQRPDTNNANSATQLSLSSLENQRPIAQDPTEDLSHDKLEHIKNTKLPWPEPPGGFPSTMHAKPHMQTQFKNAYSSSGFDMLGVLMRVATRPNPQIDIGSVDLSCAFVVCDADMDDIPIVYCSENFERLTGYTRHMILGRNCRFLQSPDGKVEPGIKRNYVDDDSVLYLKNTISAATEAQISLINYRRGGQPFMNLLTMIPISWEPGGKVKFFVGFQVDLVEQPGAMTNKNADGSYRVNYQRGMSMPSYVFNDASKPQPEQGQTISKDEVSNVLASYSGSGDSEITRRIWDKVLLENTDDVVHVLSLKGLFMYLSPSSNRILEYDPSELVGTALSSVCHPSDIVPVTRELKETTNGGSVNVVFRIRRKKSGYMWFEGHGSLHTEQGKGRKCIILVGRERPVYTLSKSIVRESGGIGDNELWTKMSTSGMFLFVSSNVRQLLDRQPEELVGTSMQALMRQDSKMSFGRILELVRGGRKGEVKHEMINKRGQVLQAFTTLYPGDATEGHKPTFIVGQTRLLKYSRNSNGQRPSIYQTKEHNSQSSIQPRYNNGSPMPTSLPGSLSGTTGSMVASPNPHFNTTEAHGTTFAGHNGLTIGHQDQSLASDDNVFDELKTTRSTSWQYELRQMEKRNRYLAEEVQSLLAAKKKRKRRKGAGQMQKDCANCHTRTTPEWRRGPSGNRDLCNSCGLRWAKQQGRVSPRTSSAASDKSKKSNASPRHMQNVQSIMPNTIPETGHSSSTPATFAPSSKRTPEHAGIEDHHAAKHARSEVAASQGFIPPPKIDEE</sequence>
<feature type="compositionally biased region" description="Low complexity" evidence="16">
    <location>
        <begin position="856"/>
        <end position="868"/>
    </location>
</feature>
<accession>A0A9P4X1V6</accession>
<feature type="compositionally biased region" description="Low complexity" evidence="16">
    <location>
        <begin position="1037"/>
        <end position="1048"/>
    </location>
</feature>
<dbReference type="SUPFAM" id="SSF55785">
    <property type="entry name" value="PYP-like sensor domain (PAS domain)"/>
    <property type="match status" value="3"/>
</dbReference>
<keyword evidence="20" id="KW-1185">Reference proteome</keyword>
<evidence type="ECO:0000256" key="8">
    <source>
        <dbReference type="ARBA" id="ARBA00022833"/>
    </source>
</evidence>
<proteinExistence type="predicted"/>
<dbReference type="FunFam" id="3.30.450.20:FF:000064">
    <property type="entry name" value="Vivid PAS protein VVD"/>
    <property type="match status" value="1"/>
</dbReference>
<feature type="compositionally biased region" description="Polar residues" evidence="16">
    <location>
        <begin position="825"/>
        <end position="855"/>
    </location>
</feature>
<dbReference type="FunFam" id="3.30.450.20:FF:000063">
    <property type="entry name" value="White collar 1 protein"/>
    <property type="match status" value="1"/>
</dbReference>
<gene>
    <name evidence="19" type="primary">WC1</name>
    <name evidence="19" type="ORF">E8E12_010364</name>
</gene>
<dbReference type="GO" id="GO:0009881">
    <property type="term" value="F:photoreceptor activity"/>
    <property type="evidence" value="ECO:0007669"/>
    <property type="project" value="UniProtKB-KW"/>
</dbReference>
<evidence type="ECO:0000256" key="6">
    <source>
        <dbReference type="ARBA" id="ARBA00022737"/>
    </source>
</evidence>
<dbReference type="EMBL" id="SWKV01000002">
    <property type="protein sequence ID" value="KAF3047558.1"/>
    <property type="molecule type" value="Genomic_DNA"/>
</dbReference>
<keyword evidence="1" id="KW-0600">Photoreceptor protein</keyword>
<evidence type="ECO:0000256" key="11">
    <source>
        <dbReference type="ARBA" id="ARBA00023125"/>
    </source>
</evidence>
<dbReference type="OrthoDB" id="447251at2759"/>
<feature type="region of interest" description="Disordered" evidence="16">
    <location>
        <begin position="993"/>
        <end position="1085"/>
    </location>
</feature>
<feature type="domain" description="GATA-type" evidence="18">
    <location>
        <begin position="956"/>
        <end position="989"/>
    </location>
</feature>
<dbReference type="Gene3D" id="3.30.450.20">
    <property type="entry name" value="PAS domain"/>
    <property type="match status" value="3"/>
</dbReference>
<dbReference type="PANTHER" id="PTHR47429:SF7">
    <property type="entry name" value="GATA-FACTOR"/>
    <property type="match status" value="1"/>
</dbReference>
<dbReference type="PROSITE" id="PS00344">
    <property type="entry name" value="GATA_ZN_FINGER_1"/>
    <property type="match status" value="1"/>
</dbReference>
<evidence type="ECO:0000256" key="2">
    <source>
        <dbReference type="ARBA" id="ARBA00022606"/>
    </source>
</evidence>
<keyword evidence="3" id="KW-0285">Flavoprotein</keyword>
<feature type="compositionally biased region" description="Low complexity" evidence="16">
    <location>
        <begin position="281"/>
        <end position="292"/>
    </location>
</feature>
<keyword evidence="5" id="KW-0479">Metal-binding</keyword>
<dbReference type="AlphaFoldDB" id="A0A9P4X1V6"/>
<dbReference type="InterPro" id="IPR000679">
    <property type="entry name" value="Znf_GATA"/>
</dbReference>
<protein>
    <submittedName>
        <fullName evidence="19">Blue light receptor</fullName>
    </submittedName>
</protein>
<dbReference type="FunFam" id="3.30.450.20:FF:000087">
    <property type="entry name" value="White collar 1 protein"/>
    <property type="match status" value="1"/>
</dbReference>
<feature type="domain" description="PAS" evidence="17">
    <location>
        <begin position="595"/>
        <end position="658"/>
    </location>
</feature>
<dbReference type="GO" id="GO:0006355">
    <property type="term" value="P:regulation of DNA-templated transcription"/>
    <property type="evidence" value="ECO:0007669"/>
    <property type="project" value="InterPro"/>
</dbReference>
<dbReference type="InterPro" id="IPR013088">
    <property type="entry name" value="Znf_NHR/GATA"/>
</dbReference>
<dbReference type="InterPro" id="IPR035965">
    <property type="entry name" value="PAS-like_dom_sf"/>
</dbReference>
<feature type="compositionally biased region" description="Basic and acidic residues" evidence="16">
    <location>
        <begin position="1050"/>
        <end position="1061"/>
    </location>
</feature>
<dbReference type="InterPro" id="IPR001610">
    <property type="entry name" value="PAC"/>
</dbReference>
<dbReference type="InterPro" id="IPR000014">
    <property type="entry name" value="PAS"/>
</dbReference>
<evidence type="ECO:0000256" key="16">
    <source>
        <dbReference type="SAM" id="MobiDB-lite"/>
    </source>
</evidence>
<keyword evidence="13" id="KW-0804">Transcription</keyword>
<organism evidence="19 20">
    <name type="scientific">Didymella heteroderae</name>
    <dbReference type="NCBI Taxonomy" id="1769908"/>
    <lineage>
        <taxon>Eukaryota</taxon>
        <taxon>Fungi</taxon>
        <taxon>Dikarya</taxon>
        <taxon>Ascomycota</taxon>
        <taxon>Pezizomycotina</taxon>
        <taxon>Dothideomycetes</taxon>
        <taxon>Pleosporomycetidae</taxon>
        <taxon>Pleosporales</taxon>
        <taxon>Pleosporineae</taxon>
        <taxon>Didymellaceae</taxon>
        <taxon>Didymella</taxon>
    </lineage>
</organism>
<evidence type="ECO:0000313" key="20">
    <source>
        <dbReference type="Proteomes" id="UP000758155"/>
    </source>
</evidence>
<feature type="compositionally biased region" description="Polar residues" evidence="16">
    <location>
        <begin position="1"/>
        <end position="10"/>
    </location>
</feature>
<dbReference type="SMART" id="SM00086">
    <property type="entry name" value="PAC"/>
    <property type="match status" value="2"/>
</dbReference>
<dbReference type="GO" id="GO:0043565">
    <property type="term" value="F:sequence-specific DNA binding"/>
    <property type="evidence" value="ECO:0007669"/>
    <property type="project" value="InterPro"/>
</dbReference>
<evidence type="ECO:0000256" key="9">
    <source>
        <dbReference type="ARBA" id="ARBA00022991"/>
    </source>
</evidence>
<evidence type="ECO:0000313" key="19">
    <source>
        <dbReference type="EMBL" id="KAF3047558.1"/>
    </source>
</evidence>
<dbReference type="NCBIfam" id="TIGR00229">
    <property type="entry name" value="sensory_box"/>
    <property type="match status" value="1"/>
</dbReference>
<keyword evidence="12" id="KW-0010">Activator</keyword>
<feature type="compositionally biased region" description="Polar residues" evidence="16">
    <location>
        <begin position="1019"/>
        <end position="1036"/>
    </location>
</feature>
<dbReference type="SMART" id="SM00091">
    <property type="entry name" value="PAS"/>
    <property type="match status" value="3"/>
</dbReference>
<dbReference type="Pfam" id="PF00320">
    <property type="entry name" value="GATA"/>
    <property type="match status" value="1"/>
</dbReference>
<evidence type="ECO:0000256" key="3">
    <source>
        <dbReference type="ARBA" id="ARBA00022630"/>
    </source>
</evidence>
<feature type="compositionally biased region" description="Low complexity" evidence="16">
    <location>
        <begin position="247"/>
        <end position="258"/>
    </location>
</feature>
<dbReference type="Pfam" id="PF08447">
    <property type="entry name" value="PAS_3"/>
    <property type="match status" value="1"/>
</dbReference>
<dbReference type="Pfam" id="PF13426">
    <property type="entry name" value="PAS_9"/>
    <property type="match status" value="2"/>
</dbReference>
<keyword evidence="14 19" id="KW-0675">Receptor</keyword>
<dbReference type="InterPro" id="IPR013655">
    <property type="entry name" value="PAS_fold_3"/>
</dbReference>
<evidence type="ECO:0000256" key="15">
    <source>
        <dbReference type="PROSITE-ProRule" id="PRU00094"/>
    </source>
</evidence>
<dbReference type="FunFam" id="3.30.50.10:FF:000065">
    <property type="entry name" value="GATA transcription factor LreA"/>
    <property type="match status" value="1"/>
</dbReference>
<dbReference type="CDD" id="cd00202">
    <property type="entry name" value="ZnF_GATA"/>
    <property type="match status" value="1"/>
</dbReference>
<evidence type="ECO:0000256" key="5">
    <source>
        <dbReference type="ARBA" id="ARBA00022723"/>
    </source>
</evidence>
<evidence type="ECO:0000256" key="1">
    <source>
        <dbReference type="ARBA" id="ARBA00022543"/>
    </source>
</evidence>
<keyword evidence="2" id="KW-0716">Sensory transduction</keyword>
<dbReference type="SMART" id="SM00401">
    <property type="entry name" value="ZnF_GATA"/>
    <property type="match status" value="1"/>
</dbReference>
<keyword evidence="8" id="KW-0862">Zinc</keyword>
<reference evidence="19" key="1">
    <citation type="submission" date="2019-04" db="EMBL/GenBank/DDBJ databases">
        <title>Sequencing of skin fungus with MAO and IRED activity.</title>
        <authorList>
            <person name="Marsaioli A.J."/>
            <person name="Bonatto J.M.C."/>
            <person name="Reis Junior O."/>
        </authorList>
    </citation>
    <scope>NUCLEOTIDE SEQUENCE</scope>
    <source>
        <strain evidence="19">28M1</strain>
    </source>
</reference>
<dbReference type="Proteomes" id="UP000758155">
    <property type="component" value="Unassembled WGS sequence"/>
</dbReference>
<keyword evidence="11" id="KW-0238">DNA-binding</keyword>
<name>A0A9P4X1V6_9PLEO</name>
<keyword evidence="9" id="KW-0157">Chromophore</keyword>
<evidence type="ECO:0000256" key="10">
    <source>
        <dbReference type="ARBA" id="ARBA00023015"/>
    </source>
</evidence>
<feature type="region of interest" description="Disordered" evidence="16">
    <location>
        <begin position="210"/>
        <end position="313"/>
    </location>
</feature>
<feature type="compositionally biased region" description="Polar residues" evidence="16">
    <location>
        <begin position="210"/>
        <end position="220"/>
    </location>
</feature>
<dbReference type="PROSITE" id="PS50112">
    <property type="entry name" value="PAS"/>
    <property type="match status" value="2"/>
</dbReference>
<dbReference type="GO" id="GO:0005634">
    <property type="term" value="C:nucleus"/>
    <property type="evidence" value="ECO:0007669"/>
    <property type="project" value="TreeGrafter"/>
</dbReference>
<evidence type="ECO:0000259" key="17">
    <source>
        <dbReference type="PROSITE" id="PS50112"/>
    </source>
</evidence>
<feature type="domain" description="PAS" evidence="17">
    <location>
        <begin position="414"/>
        <end position="442"/>
    </location>
</feature>